<gene>
    <name evidence="2" type="ORF">GCM10010104_64980</name>
</gene>
<feature type="region of interest" description="Disordered" evidence="1">
    <location>
        <begin position="1"/>
        <end position="71"/>
    </location>
</feature>
<accession>A0ABP5RDC1</accession>
<feature type="compositionally biased region" description="Basic and acidic residues" evidence="1">
    <location>
        <begin position="9"/>
        <end position="18"/>
    </location>
</feature>
<evidence type="ECO:0000313" key="2">
    <source>
        <dbReference type="EMBL" id="GAA2258716.1"/>
    </source>
</evidence>
<comment type="caution">
    <text evidence="2">The sequence shown here is derived from an EMBL/GenBank/DDBJ whole genome shotgun (WGS) entry which is preliminary data.</text>
</comment>
<dbReference type="Proteomes" id="UP001501474">
    <property type="component" value="Unassembled WGS sequence"/>
</dbReference>
<dbReference type="EMBL" id="BAAART010000198">
    <property type="protein sequence ID" value="GAA2258716.1"/>
    <property type="molecule type" value="Genomic_DNA"/>
</dbReference>
<feature type="compositionally biased region" description="Basic and acidic residues" evidence="1">
    <location>
        <begin position="31"/>
        <end position="44"/>
    </location>
</feature>
<protein>
    <submittedName>
        <fullName evidence="2">Uncharacterized protein</fullName>
    </submittedName>
</protein>
<feature type="compositionally biased region" description="Basic and acidic residues" evidence="1">
    <location>
        <begin position="58"/>
        <end position="71"/>
    </location>
</feature>
<proteinExistence type="predicted"/>
<feature type="compositionally biased region" description="Acidic residues" evidence="1">
    <location>
        <begin position="19"/>
        <end position="30"/>
    </location>
</feature>
<name>A0ABP5RDC1_9ACTN</name>
<organism evidence="2 3">
    <name type="scientific">Streptomyces indiaensis</name>
    <dbReference type="NCBI Taxonomy" id="284033"/>
    <lineage>
        <taxon>Bacteria</taxon>
        <taxon>Bacillati</taxon>
        <taxon>Actinomycetota</taxon>
        <taxon>Actinomycetes</taxon>
        <taxon>Kitasatosporales</taxon>
        <taxon>Streptomycetaceae</taxon>
        <taxon>Streptomyces</taxon>
    </lineage>
</organism>
<evidence type="ECO:0000256" key="1">
    <source>
        <dbReference type="SAM" id="MobiDB-lite"/>
    </source>
</evidence>
<sequence>MSRWEGALDLDRAERTLDGEDVSPPDDGEERSDGELKGTEREFDSEALASAVPAQKSKGLEELKEPAPESG</sequence>
<reference evidence="3" key="1">
    <citation type="journal article" date="2019" name="Int. J. Syst. Evol. Microbiol.">
        <title>The Global Catalogue of Microorganisms (GCM) 10K type strain sequencing project: providing services to taxonomists for standard genome sequencing and annotation.</title>
        <authorList>
            <consortium name="The Broad Institute Genomics Platform"/>
            <consortium name="The Broad Institute Genome Sequencing Center for Infectious Disease"/>
            <person name="Wu L."/>
            <person name="Ma J."/>
        </authorList>
    </citation>
    <scope>NUCLEOTIDE SEQUENCE [LARGE SCALE GENOMIC DNA]</scope>
    <source>
        <strain evidence="3">JCM 3053</strain>
    </source>
</reference>
<keyword evidence="3" id="KW-1185">Reference proteome</keyword>
<evidence type="ECO:0000313" key="3">
    <source>
        <dbReference type="Proteomes" id="UP001501474"/>
    </source>
</evidence>
<dbReference type="RefSeq" id="WP_234749543.1">
    <property type="nucleotide sequence ID" value="NZ_BAAART010000198.1"/>
</dbReference>